<dbReference type="InParanoid" id="Q3S1N7"/>
<keyword evidence="3" id="KW-1185">Reference proteome</keyword>
<proteinExistence type="predicted"/>
<evidence type="ECO:0000313" key="4">
    <source>
        <dbReference type="WormBase" id="ZC21.10"/>
    </source>
</evidence>
<reference evidence="2 3" key="1">
    <citation type="journal article" date="1998" name="Science">
        <title>Genome sequence of the nematode C. elegans: a platform for investigating biology.</title>
        <authorList>
            <consortium name="The C. elegans sequencing consortium"/>
            <person name="Sulson J.E."/>
            <person name="Waterston R."/>
        </authorList>
    </citation>
    <scope>NUCLEOTIDE SEQUENCE [LARGE SCALE GENOMIC DNA]</scope>
    <source>
        <strain evidence="2 3">Bristol N2</strain>
    </source>
</reference>
<dbReference type="UCSC" id="ZC21.10">
    <property type="organism name" value="c. elegans"/>
</dbReference>
<evidence type="ECO:0000313" key="2">
    <source>
        <dbReference type="EMBL" id="CCD62577.1"/>
    </source>
</evidence>
<dbReference type="EMBL" id="BX284603">
    <property type="protein sequence ID" value="CCD62577.1"/>
    <property type="molecule type" value="Genomic_DNA"/>
</dbReference>
<protein>
    <submittedName>
        <fullName evidence="2">Rieske domain-containing protein</fullName>
    </submittedName>
</protein>
<feature type="compositionally biased region" description="Low complexity" evidence="1">
    <location>
        <begin position="18"/>
        <end position="28"/>
    </location>
</feature>
<sequence length="165" mass="18924">MRGSPSPIPQDIKDSEKSSAASIKRSSSVPNAEKHQWKQITQRVLPYQKSKPTDFKKHGKKTARNKQFPENMPIKEEPLDSFPSIRCQLFPDDSVILEDYTEVLNRVSNAIEGSEEKKDEIGIFCLDRIIYDNGDSNDLQETNEETAMEFTCPFHKHYFNSDLNA</sequence>
<evidence type="ECO:0000313" key="3">
    <source>
        <dbReference type="Proteomes" id="UP000001940"/>
    </source>
</evidence>
<dbReference type="Bgee" id="WBGene00044443">
    <property type="expression patterns" value="Expressed in pharyngeal muscle cell (C elegans) and 3 other cell types or tissues"/>
</dbReference>
<feature type="region of interest" description="Disordered" evidence="1">
    <location>
        <begin position="1"/>
        <end position="77"/>
    </location>
</feature>
<dbReference type="PaxDb" id="6239-ZC21.10.2"/>
<dbReference type="GeneID" id="3896746"/>
<evidence type="ECO:0000256" key="1">
    <source>
        <dbReference type="SAM" id="MobiDB-lite"/>
    </source>
</evidence>
<dbReference type="AGR" id="WB:WBGene00044443"/>
<accession>Q3S1N7</accession>
<gene>
    <name evidence="2" type="ORF">CELE_ZC21.10</name>
    <name evidence="2 4" type="ORF">ZC21.10</name>
</gene>
<dbReference type="AlphaFoldDB" id="Q3S1N7"/>
<dbReference type="KEGG" id="cel:CELE_ZC21.10"/>
<dbReference type="HOGENOM" id="CLU_1612303_0_0_1"/>
<dbReference type="WormBase" id="ZC21.10">
    <property type="protein sequence ID" value="CE38920"/>
    <property type="gene ID" value="WBGene00044443"/>
</dbReference>
<dbReference type="CTD" id="3896746"/>
<organism evidence="2 3">
    <name type="scientific">Caenorhabditis elegans</name>
    <dbReference type="NCBI Taxonomy" id="6239"/>
    <lineage>
        <taxon>Eukaryota</taxon>
        <taxon>Metazoa</taxon>
        <taxon>Ecdysozoa</taxon>
        <taxon>Nematoda</taxon>
        <taxon>Chromadorea</taxon>
        <taxon>Rhabditida</taxon>
        <taxon>Rhabditina</taxon>
        <taxon>Rhabditomorpha</taxon>
        <taxon>Rhabditoidea</taxon>
        <taxon>Rhabditidae</taxon>
        <taxon>Peloderinae</taxon>
        <taxon>Caenorhabditis</taxon>
    </lineage>
</organism>
<dbReference type="RefSeq" id="NP_001033384.1">
    <property type="nucleotide sequence ID" value="NM_001038295.1"/>
</dbReference>
<name>Q3S1N7_CAEEL</name>
<dbReference type="Proteomes" id="UP000001940">
    <property type="component" value="Chromosome III"/>
</dbReference>